<dbReference type="InterPro" id="IPR037185">
    <property type="entry name" value="EmrE-like"/>
</dbReference>
<keyword evidence="1" id="KW-1133">Transmembrane helix</keyword>
<feature type="domain" description="EamA" evidence="2">
    <location>
        <begin position="145"/>
        <end position="273"/>
    </location>
</feature>
<dbReference type="EMBL" id="FPKU01000001">
    <property type="protein sequence ID" value="SFZ81034.1"/>
    <property type="molecule type" value="Genomic_DNA"/>
</dbReference>
<dbReference type="RefSeq" id="WP_072338621.1">
    <property type="nucleotide sequence ID" value="NZ_FPKU01000001.1"/>
</dbReference>
<dbReference type="Proteomes" id="UP000183447">
    <property type="component" value="Unassembled WGS sequence"/>
</dbReference>
<sequence length="300" mass="31954">MPAGVLLAFAAYCLYSCGDAAIKAVGSGLSPFQIGFFAALFSVAPAVLAGTKGERWRDAFKTRRTILLHMRSISSVIMALLVIFAFSTIPFAEVYSAVFTAPIFVAILSVLVLKETVPRRRWVLLLTSFIGVLLVVRPGFRELHPGHIAAFACAGLSAFNTIGLRLLAGTEKRVSLVGVAATYALVINGAVMSTHFVMPTIEQWALLLAVGGLAGTGQLLLIAAVKRVGASQASPTQYSQIIWAVLLGSLLFNERPDPLALGGMGVVVTAGLLNLLIDRPARIVQAEPILRPDDSDDIRR</sequence>
<proteinExistence type="predicted"/>
<protein>
    <submittedName>
        <fullName evidence="3">Permease of the drug/metabolite transporter (DMT) superfamily</fullName>
    </submittedName>
</protein>
<dbReference type="SUPFAM" id="SSF103481">
    <property type="entry name" value="Multidrug resistance efflux transporter EmrE"/>
    <property type="match status" value="2"/>
</dbReference>
<gene>
    <name evidence="3" type="ORF">SAMN02983003_0275</name>
</gene>
<dbReference type="InterPro" id="IPR000620">
    <property type="entry name" value="EamA_dom"/>
</dbReference>
<feature type="transmembrane region" description="Helical" evidence="1">
    <location>
        <begin position="95"/>
        <end position="113"/>
    </location>
</feature>
<dbReference type="STRING" id="665118.SAMN02983003_0275"/>
<evidence type="ECO:0000259" key="2">
    <source>
        <dbReference type="Pfam" id="PF00892"/>
    </source>
</evidence>
<feature type="transmembrane region" description="Helical" evidence="1">
    <location>
        <begin position="72"/>
        <end position="89"/>
    </location>
</feature>
<feature type="domain" description="EamA" evidence="2">
    <location>
        <begin position="3"/>
        <end position="136"/>
    </location>
</feature>
<dbReference type="PANTHER" id="PTHR22911:SF135">
    <property type="entry name" value="BLR4310 PROTEIN"/>
    <property type="match status" value="1"/>
</dbReference>
<reference evidence="3 4" key="1">
    <citation type="submission" date="2016-11" db="EMBL/GenBank/DDBJ databases">
        <authorList>
            <person name="Jaros S."/>
            <person name="Januszkiewicz K."/>
            <person name="Wedrychowicz H."/>
        </authorList>
    </citation>
    <scope>NUCLEOTIDE SEQUENCE [LARGE SCALE GENOMIC DNA]</scope>
    <source>
        <strain evidence="3 4">ATCC 23634</strain>
    </source>
</reference>
<keyword evidence="1" id="KW-0472">Membrane</keyword>
<evidence type="ECO:0000313" key="4">
    <source>
        <dbReference type="Proteomes" id="UP000183447"/>
    </source>
</evidence>
<keyword evidence="4" id="KW-1185">Reference proteome</keyword>
<dbReference type="GO" id="GO:0016020">
    <property type="term" value="C:membrane"/>
    <property type="evidence" value="ECO:0007669"/>
    <property type="project" value="InterPro"/>
</dbReference>
<feature type="transmembrane region" description="Helical" evidence="1">
    <location>
        <begin position="204"/>
        <end position="225"/>
    </location>
</feature>
<accession>A0A1K2HT43</accession>
<dbReference type="OrthoDB" id="7818056at2"/>
<feature type="transmembrane region" description="Helical" evidence="1">
    <location>
        <begin position="30"/>
        <end position="51"/>
    </location>
</feature>
<dbReference type="AlphaFoldDB" id="A0A1K2HT43"/>
<dbReference type="Pfam" id="PF00892">
    <property type="entry name" value="EamA"/>
    <property type="match status" value="2"/>
</dbReference>
<dbReference type="PANTHER" id="PTHR22911">
    <property type="entry name" value="ACYL-MALONYL CONDENSING ENZYME-RELATED"/>
    <property type="match status" value="1"/>
</dbReference>
<evidence type="ECO:0000313" key="3">
    <source>
        <dbReference type="EMBL" id="SFZ81034.1"/>
    </source>
</evidence>
<feature type="transmembrane region" description="Helical" evidence="1">
    <location>
        <begin position="174"/>
        <end position="198"/>
    </location>
</feature>
<keyword evidence="1" id="KW-0812">Transmembrane</keyword>
<feature type="transmembrane region" description="Helical" evidence="1">
    <location>
        <begin position="122"/>
        <end position="140"/>
    </location>
</feature>
<evidence type="ECO:0000256" key="1">
    <source>
        <dbReference type="SAM" id="Phobius"/>
    </source>
</evidence>
<feature type="transmembrane region" description="Helical" evidence="1">
    <location>
        <begin position="146"/>
        <end position="167"/>
    </location>
</feature>
<organism evidence="3 4">
    <name type="scientific">Devosia enhydra</name>
    <dbReference type="NCBI Taxonomy" id="665118"/>
    <lineage>
        <taxon>Bacteria</taxon>
        <taxon>Pseudomonadati</taxon>
        <taxon>Pseudomonadota</taxon>
        <taxon>Alphaproteobacteria</taxon>
        <taxon>Hyphomicrobiales</taxon>
        <taxon>Devosiaceae</taxon>
        <taxon>Devosia</taxon>
    </lineage>
</organism>
<name>A0A1K2HT43_9HYPH</name>